<organism evidence="1 2">
    <name type="scientific">Runella slithyformis (strain ATCC 29530 / DSM 19594 / LMG 11500 / NCIMB 11436 / LSU 4)</name>
    <dbReference type="NCBI Taxonomy" id="761193"/>
    <lineage>
        <taxon>Bacteria</taxon>
        <taxon>Pseudomonadati</taxon>
        <taxon>Bacteroidota</taxon>
        <taxon>Cytophagia</taxon>
        <taxon>Cytophagales</taxon>
        <taxon>Spirosomataceae</taxon>
        <taxon>Runella</taxon>
    </lineage>
</organism>
<reference evidence="2" key="1">
    <citation type="submission" date="2011-06" db="EMBL/GenBank/DDBJ databases">
        <title>The complete genome of chromosome of Runella slithyformis DSM 19594.</title>
        <authorList>
            <consortium name="US DOE Joint Genome Institute (JGI-PGF)"/>
            <person name="Lucas S."/>
            <person name="Han J."/>
            <person name="Lapidus A."/>
            <person name="Bruce D."/>
            <person name="Goodwin L."/>
            <person name="Pitluck S."/>
            <person name="Peters L."/>
            <person name="Kyrpides N."/>
            <person name="Mavromatis K."/>
            <person name="Ivanova N."/>
            <person name="Ovchinnikova G."/>
            <person name="Zhang X."/>
            <person name="Misra M."/>
            <person name="Detter J.C."/>
            <person name="Tapia R."/>
            <person name="Han C."/>
            <person name="Land M."/>
            <person name="Hauser L."/>
            <person name="Markowitz V."/>
            <person name="Cheng J.-F."/>
            <person name="Hugenholtz P."/>
            <person name="Woyke T."/>
            <person name="Wu D."/>
            <person name="Tindall B."/>
            <person name="Faehrich R."/>
            <person name="Brambilla E."/>
            <person name="Klenk H.-P."/>
            <person name="Eisen J.A."/>
        </authorList>
    </citation>
    <scope>NUCLEOTIDE SEQUENCE [LARGE SCALE GENOMIC DNA]</scope>
    <source>
        <strain evidence="2">ATCC 29530 / DSM 19594 / LMG 11500 / NCIMB 11436 / LSU 4</strain>
    </source>
</reference>
<reference evidence="1 2" key="2">
    <citation type="journal article" date="2012" name="Stand. Genomic Sci.">
        <title>Complete genome sequence of the aquatic bacterium Runella slithyformis type strain (LSU 4(T)).</title>
        <authorList>
            <person name="Copeland A."/>
            <person name="Zhang X."/>
            <person name="Misra M."/>
            <person name="Lapidus A."/>
            <person name="Nolan M."/>
            <person name="Lucas S."/>
            <person name="Deshpande S."/>
            <person name="Cheng J.F."/>
            <person name="Tapia R."/>
            <person name="Goodwin L.A."/>
            <person name="Pitluck S."/>
            <person name="Liolios K."/>
            <person name="Pagani I."/>
            <person name="Ivanova N."/>
            <person name="Mikhailova N."/>
            <person name="Pati A."/>
            <person name="Chen A."/>
            <person name="Palaniappan K."/>
            <person name="Land M."/>
            <person name="Hauser L."/>
            <person name="Pan C."/>
            <person name="Jeffries C.D."/>
            <person name="Detter J.C."/>
            <person name="Brambilla E.M."/>
            <person name="Rohde M."/>
            <person name="Djao O.D."/>
            <person name="Goker M."/>
            <person name="Sikorski J."/>
            <person name="Tindall B.J."/>
            <person name="Woyke T."/>
            <person name="Bristow J."/>
            <person name="Eisen J.A."/>
            <person name="Markowitz V."/>
            <person name="Hugenholtz P."/>
            <person name="Kyrpides N.C."/>
            <person name="Klenk H.P."/>
            <person name="Mavromatis K."/>
        </authorList>
    </citation>
    <scope>NUCLEOTIDE SEQUENCE [LARGE SCALE GENOMIC DNA]</scope>
    <source>
        <strain evidence="2">ATCC 29530 / DSM 19594 / LMG 11500 / NCIMB 11436 / LSU 4</strain>
    </source>
</reference>
<evidence type="ECO:0000313" key="2">
    <source>
        <dbReference type="Proteomes" id="UP000000493"/>
    </source>
</evidence>
<keyword evidence="2" id="KW-1185">Reference proteome</keyword>
<protein>
    <submittedName>
        <fullName evidence="1">Uncharacterized protein</fullName>
    </submittedName>
</protein>
<proteinExistence type="predicted"/>
<dbReference type="AlphaFoldDB" id="A0A7U3ZHR1"/>
<sequence>MATQLTITIEESLLNALGKTEIERSLQEWLTKLQLRTAAKEILEDTSEFDLTNDPQWQVARELAWQQEKSNYSV</sequence>
<evidence type="ECO:0000313" key="1">
    <source>
        <dbReference type="EMBL" id="AEI47438.1"/>
    </source>
</evidence>
<dbReference type="Proteomes" id="UP000000493">
    <property type="component" value="Chromosome"/>
</dbReference>
<accession>A0A7U3ZHR1</accession>
<dbReference type="EMBL" id="CP002859">
    <property type="protein sequence ID" value="AEI47438.1"/>
    <property type="molecule type" value="Genomic_DNA"/>
</dbReference>
<gene>
    <name evidence="1" type="ordered locus">Runsl_1007</name>
</gene>
<dbReference type="RefSeq" id="WP_013926757.1">
    <property type="nucleotide sequence ID" value="NC_015703.1"/>
</dbReference>
<dbReference type="KEGG" id="rsi:Runsl_1007"/>
<name>A0A7U3ZHR1_RUNSL</name>